<dbReference type="GeneID" id="93055283"/>
<evidence type="ECO:0000313" key="4">
    <source>
        <dbReference type="Proteomes" id="UP000068603"/>
    </source>
</evidence>
<dbReference type="RefSeq" id="WP_059884799.1">
    <property type="nucleotide sequence ID" value="NZ_CABVPM010000047.1"/>
</dbReference>
<organism evidence="3">
    <name type="scientific">Burkholderia stagnalis</name>
    <dbReference type="NCBI Taxonomy" id="1503054"/>
    <lineage>
        <taxon>Bacteria</taxon>
        <taxon>Pseudomonadati</taxon>
        <taxon>Pseudomonadota</taxon>
        <taxon>Betaproteobacteria</taxon>
        <taxon>Burkholderiales</taxon>
        <taxon>Burkholderiaceae</taxon>
        <taxon>Burkholderia</taxon>
        <taxon>Burkholderia cepacia complex</taxon>
    </lineage>
</organism>
<reference evidence="2 5" key="2">
    <citation type="submission" date="2019-09" db="EMBL/GenBank/DDBJ databases">
        <title>Draft genome sequences of 48 bacterial type strains from the CCUG.</title>
        <authorList>
            <person name="Tunovic T."/>
            <person name="Pineiro-Iglesias B."/>
            <person name="Unosson C."/>
            <person name="Inganas E."/>
            <person name="Ohlen M."/>
            <person name="Cardew S."/>
            <person name="Jensie-Markopoulos S."/>
            <person name="Salva-Serra F."/>
            <person name="Jaen-Luchoro D."/>
            <person name="Karlsson R."/>
            <person name="Svensson-Stadler L."/>
            <person name="Chun J."/>
            <person name="Moore E."/>
        </authorList>
    </citation>
    <scope>NUCLEOTIDE SEQUENCE [LARGE SCALE GENOMIC DNA]</scope>
    <source>
        <strain evidence="2 5">CCUG 65686</strain>
    </source>
</reference>
<dbReference type="SUPFAM" id="SSF48452">
    <property type="entry name" value="TPR-like"/>
    <property type="match status" value="1"/>
</dbReference>
<sequence length="246" mass="26591">MGLLGKLFGKKSREAEAASASTSSEPPAPQTPPEAARDEPDIAPELAPALAAFQAGRHEAAIAAAAPHAERIADASRLCALAYSAMHRYPEAFPYWLSLFDKEPSAHNAVQLATTSVMCGEVKRGEAWLQKAAEVNHETHEQSDVTARTHFISALTQSGHFAEALPHLTWVRDVYGHVRITDSTFLYMRGIPFFSAFLENSLGILKATQPAEAVEAWYGALKGKLDDDGDAQLDAWIGQLQEKPAG</sequence>
<protein>
    <recommendedName>
        <fullName evidence="6">Tetratricopeptide repeat protein</fullName>
    </recommendedName>
</protein>
<proteinExistence type="predicted"/>
<gene>
    <name evidence="2" type="ORF">F7R25_24900</name>
    <name evidence="3" type="ORF">WT44_28930</name>
</gene>
<dbReference type="EMBL" id="LPHB01000079">
    <property type="protein sequence ID" value="KWA54081.1"/>
    <property type="molecule type" value="Genomic_DNA"/>
</dbReference>
<accession>A0A107V4S6</accession>
<dbReference type="STRING" id="1503054.WT74_29765"/>
<dbReference type="InterPro" id="IPR011990">
    <property type="entry name" value="TPR-like_helical_dom_sf"/>
</dbReference>
<name>A0A107V4S6_9BURK</name>
<feature type="region of interest" description="Disordered" evidence="1">
    <location>
        <begin position="1"/>
        <end position="41"/>
    </location>
</feature>
<dbReference type="Gene3D" id="1.25.40.10">
    <property type="entry name" value="Tetratricopeptide repeat domain"/>
    <property type="match status" value="1"/>
</dbReference>
<dbReference type="EMBL" id="VZOK01000045">
    <property type="protein sequence ID" value="KAB0634891.1"/>
    <property type="molecule type" value="Genomic_DNA"/>
</dbReference>
<evidence type="ECO:0000313" key="5">
    <source>
        <dbReference type="Proteomes" id="UP000473470"/>
    </source>
</evidence>
<dbReference type="Proteomes" id="UP000473470">
    <property type="component" value="Unassembled WGS sequence"/>
</dbReference>
<dbReference type="Proteomes" id="UP000068603">
    <property type="component" value="Unassembled WGS sequence"/>
</dbReference>
<evidence type="ECO:0008006" key="6">
    <source>
        <dbReference type="Google" id="ProtNLM"/>
    </source>
</evidence>
<dbReference type="AlphaFoldDB" id="A0A107V4S6"/>
<comment type="caution">
    <text evidence="3">The sequence shown here is derived from an EMBL/GenBank/DDBJ whole genome shotgun (WGS) entry which is preliminary data.</text>
</comment>
<evidence type="ECO:0000313" key="3">
    <source>
        <dbReference type="EMBL" id="KWA54081.1"/>
    </source>
</evidence>
<evidence type="ECO:0000256" key="1">
    <source>
        <dbReference type="SAM" id="MobiDB-lite"/>
    </source>
</evidence>
<evidence type="ECO:0000313" key="2">
    <source>
        <dbReference type="EMBL" id="KAB0634891.1"/>
    </source>
</evidence>
<reference evidence="3 4" key="1">
    <citation type="submission" date="2015-11" db="EMBL/GenBank/DDBJ databases">
        <title>Expanding the genomic diversity of Burkholderia species for the development of highly accurate diagnostics.</title>
        <authorList>
            <person name="Sahl J."/>
            <person name="Keim P."/>
            <person name="Wagner D."/>
        </authorList>
    </citation>
    <scope>NUCLEOTIDE SEQUENCE [LARGE SCALE GENOMIC DNA]</scope>
    <source>
        <strain evidence="3 4">MSMB1960WGS</strain>
    </source>
</reference>